<evidence type="ECO:0008006" key="4">
    <source>
        <dbReference type="Google" id="ProtNLM"/>
    </source>
</evidence>
<protein>
    <recommendedName>
        <fullName evidence="4">DUF3575 domain-containing protein</fullName>
    </recommendedName>
</protein>
<keyword evidence="3" id="KW-1185">Reference proteome</keyword>
<comment type="caution">
    <text evidence="2">The sequence shown here is derived from an EMBL/GenBank/DDBJ whole genome shotgun (WGS) entry which is preliminary data.</text>
</comment>
<organism evidence="2 3">
    <name type="scientific">Flavobacterium laiguense</name>
    <dbReference type="NCBI Taxonomy" id="2169409"/>
    <lineage>
        <taxon>Bacteria</taxon>
        <taxon>Pseudomonadati</taxon>
        <taxon>Bacteroidota</taxon>
        <taxon>Flavobacteriia</taxon>
        <taxon>Flavobacteriales</taxon>
        <taxon>Flavobacteriaceae</taxon>
        <taxon>Flavobacterium</taxon>
    </lineage>
</organism>
<evidence type="ECO:0000313" key="3">
    <source>
        <dbReference type="Proteomes" id="UP000245618"/>
    </source>
</evidence>
<name>A0A2U1JTC7_9FLAO</name>
<dbReference type="RefSeq" id="WP_116763899.1">
    <property type="nucleotide sequence ID" value="NZ_QCZH01000015.1"/>
</dbReference>
<reference evidence="2 3" key="1">
    <citation type="submission" date="2018-04" db="EMBL/GenBank/DDBJ databases">
        <title>Flavobacterium sp. nov., isolated from glacier ice.</title>
        <authorList>
            <person name="Liu Q."/>
            <person name="Xin Y.-H."/>
        </authorList>
    </citation>
    <scope>NUCLEOTIDE SEQUENCE [LARGE SCALE GENOMIC DNA]</scope>
    <source>
        <strain evidence="2 3">LB2P30</strain>
    </source>
</reference>
<accession>A0A2U1JTC7</accession>
<evidence type="ECO:0000256" key="1">
    <source>
        <dbReference type="SAM" id="SignalP"/>
    </source>
</evidence>
<dbReference type="SUPFAM" id="SSF103515">
    <property type="entry name" value="Autotransporter"/>
    <property type="match status" value="1"/>
</dbReference>
<feature type="signal peptide" evidence="1">
    <location>
        <begin position="1"/>
        <end position="26"/>
    </location>
</feature>
<gene>
    <name evidence="2" type="ORF">DB891_12405</name>
</gene>
<feature type="chain" id="PRO_5015526477" description="DUF3575 domain-containing protein" evidence="1">
    <location>
        <begin position="27"/>
        <end position="258"/>
    </location>
</feature>
<sequence length="258" mass="29403">MKIYTAQFRIVFILLVFLMVTSSIFAQTSDGEPKPARDFKNSVKFNVSNTLLYDNSYQFSYERIIKENQSINVFVGYQEFPLITLDLADDNVDFDRKSNRSGFSIGADYRFYLGSVNKYSAPRGVYLAPFVSFFQFNTDRDINYTDSNNVVNTVNLSSKFNLTNFGGELGYQFVLWDRFVVDCVLFGPSLTRYKFNAKLDGSIPSLDDNEVYQKVIQAIKDKFPGIDGITGDEGIEKKGVQSVTAIGFRYNISIGYRF</sequence>
<evidence type="ECO:0000313" key="2">
    <source>
        <dbReference type="EMBL" id="PWA08199.1"/>
    </source>
</evidence>
<keyword evidence="1" id="KW-0732">Signal</keyword>
<dbReference type="Proteomes" id="UP000245618">
    <property type="component" value="Unassembled WGS sequence"/>
</dbReference>
<proteinExistence type="predicted"/>
<dbReference type="OrthoDB" id="1118958at2"/>
<dbReference type="EMBL" id="QCZH01000015">
    <property type="protein sequence ID" value="PWA08199.1"/>
    <property type="molecule type" value="Genomic_DNA"/>
</dbReference>
<dbReference type="AlphaFoldDB" id="A0A2U1JTC7"/>
<dbReference type="InterPro" id="IPR036709">
    <property type="entry name" value="Autotransporte_beta_dom_sf"/>
</dbReference>